<gene>
    <name evidence="1" type="ORF">FF125_07120</name>
</gene>
<dbReference type="GO" id="GO:0005524">
    <property type="term" value="F:ATP binding"/>
    <property type="evidence" value="ECO:0007669"/>
    <property type="project" value="InterPro"/>
</dbReference>
<proteinExistence type="predicted"/>
<dbReference type="InterPro" id="IPR013815">
    <property type="entry name" value="ATP_grasp_subdomain_1"/>
</dbReference>
<dbReference type="Gene3D" id="3.30.1490.20">
    <property type="entry name" value="ATP-grasp fold, A domain"/>
    <property type="match status" value="1"/>
</dbReference>
<reference evidence="1 2" key="1">
    <citation type="submission" date="2019-05" db="EMBL/GenBank/DDBJ databases">
        <title>Algicella ahnfeltiae gen. nov., sp. nov., a novel marine bacterium of the family Flavobacteriaceae isolated from a red alga.</title>
        <authorList>
            <person name="Nedashkovskaya O.I."/>
            <person name="Kukhlevskiy A.D."/>
            <person name="Kim S.-G."/>
            <person name="Zhukova N.V."/>
            <person name="Mikhailov V.V."/>
        </authorList>
    </citation>
    <scope>NUCLEOTIDE SEQUENCE [LARGE SCALE GENOMIC DNA]</scope>
    <source>
        <strain evidence="1 2">10Alg115</strain>
    </source>
</reference>
<evidence type="ECO:0008006" key="3">
    <source>
        <dbReference type="Google" id="ProtNLM"/>
    </source>
</evidence>
<dbReference type="SUPFAM" id="SSF56059">
    <property type="entry name" value="Glutathione synthetase ATP-binding domain-like"/>
    <property type="match status" value="1"/>
</dbReference>
<evidence type="ECO:0000313" key="1">
    <source>
        <dbReference type="EMBL" id="QCX38211.1"/>
    </source>
</evidence>
<organism evidence="1 2">
    <name type="scientific">Aureibaculum algae</name>
    <dbReference type="NCBI Taxonomy" id="2584122"/>
    <lineage>
        <taxon>Bacteria</taxon>
        <taxon>Pseudomonadati</taxon>
        <taxon>Bacteroidota</taxon>
        <taxon>Flavobacteriia</taxon>
        <taxon>Flavobacteriales</taxon>
        <taxon>Flavobacteriaceae</taxon>
        <taxon>Aureibaculum</taxon>
    </lineage>
</organism>
<dbReference type="RefSeq" id="WP_138949111.1">
    <property type="nucleotide sequence ID" value="NZ_CP040749.1"/>
</dbReference>
<accession>A0A5B7TS09</accession>
<dbReference type="Proteomes" id="UP000306229">
    <property type="component" value="Chromosome"/>
</dbReference>
<dbReference type="KEGG" id="fbe:FF125_07120"/>
<dbReference type="AlphaFoldDB" id="A0A5B7TS09"/>
<name>A0A5B7TS09_9FLAO</name>
<dbReference type="OrthoDB" id="9775266at2"/>
<sequence>MKQMIRARIFFTKFFHSEHWPTYLFYVPLIPYFLYKSILARSLTFFLAVNPAIKYSGMGTESKYKTLGLLPKAYIPKSLLITPTTEFNSVLDSLKKAEIVFPLIAKPDIGFRGFLVKKIDSIRDLDNYLKEISIDIILQEYVAYTEECGLFYYKIPGENKGKITSITLKKFITVTGNGVDSLSQLILDDNRAFLYYKLFQNLHENKLNTIPNTGEVIKLTVIGNHSKGTQFVNGNHLIDNELEQFLDKLTANLPDFNYGRFDIKFKTLDKLKNAEEFKILELNGVIAEPTHIYDTDKSNYFVSLKTILNHWRIMNKIARKNHNNFKISYPSLIPFLKEMFWLKAYAQLLKKH</sequence>
<dbReference type="EMBL" id="CP040749">
    <property type="protein sequence ID" value="QCX38211.1"/>
    <property type="molecule type" value="Genomic_DNA"/>
</dbReference>
<evidence type="ECO:0000313" key="2">
    <source>
        <dbReference type="Proteomes" id="UP000306229"/>
    </source>
</evidence>
<keyword evidence="2" id="KW-1185">Reference proteome</keyword>
<protein>
    <recommendedName>
        <fullName evidence="3">D-alanine--D-alanine ligase</fullName>
    </recommendedName>
</protein>